<comment type="similarity">
    <text evidence="1">Belongs to the UPF0065 (bug) family.</text>
</comment>
<feature type="chain" id="PRO_5024936296" evidence="2">
    <location>
        <begin position="31"/>
        <end position="337"/>
    </location>
</feature>
<keyword evidence="2" id="KW-0732">Signal</keyword>
<dbReference type="PANTHER" id="PTHR42928:SF5">
    <property type="entry name" value="BLR1237 PROTEIN"/>
    <property type="match status" value="1"/>
</dbReference>
<evidence type="ECO:0000256" key="1">
    <source>
        <dbReference type="ARBA" id="ARBA00006987"/>
    </source>
</evidence>
<evidence type="ECO:0000313" key="3">
    <source>
        <dbReference type="EMBL" id="QEZ42805.1"/>
    </source>
</evidence>
<dbReference type="AlphaFoldDB" id="A0A5P3VAI3"/>
<dbReference type="PANTHER" id="PTHR42928">
    <property type="entry name" value="TRICARBOXYLATE-BINDING PROTEIN"/>
    <property type="match status" value="1"/>
</dbReference>
<dbReference type="CDD" id="cd13578">
    <property type="entry name" value="PBP2_Bug27"/>
    <property type="match status" value="1"/>
</dbReference>
<dbReference type="Pfam" id="PF03401">
    <property type="entry name" value="TctC"/>
    <property type="match status" value="1"/>
</dbReference>
<feature type="signal peptide" evidence="2">
    <location>
        <begin position="1"/>
        <end position="30"/>
    </location>
</feature>
<dbReference type="Gene3D" id="3.40.190.10">
    <property type="entry name" value="Periplasmic binding protein-like II"/>
    <property type="match status" value="1"/>
</dbReference>
<evidence type="ECO:0000313" key="4">
    <source>
        <dbReference type="Proteomes" id="UP000325743"/>
    </source>
</evidence>
<dbReference type="PIRSF" id="PIRSF017082">
    <property type="entry name" value="YflP"/>
    <property type="match status" value="1"/>
</dbReference>
<protein>
    <submittedName>
        <fullName evidence="3">Tripartite tricarboxylate transporter substrate binding protein</fullName>
    </submittedName>
</protein>
<evidence type="ECO:0000256" key="2">
    <source>
        <dbReference type="SAM" id="SignalP"/>
    </source>
</evidence>
<proteinExistence type="inferred from homology"/>
<name>A0A5P3VAI3_9BURK</name>
<dbReference type="Gene3D" id="3.40.190.150">
    <property type="entry name" value="Bordetella uptake gene, domain 1"/>
    <property type="match status" value="1"/>
</dbReference>
<accession>A0A5P3VAI3</accession>
<reference evidence="3 4" key="1">
    <citation type="submission" date="2018-09" db="EMBL/GenBank/DDBJ databases">
        <title>Complete genome sequence of Cupriavidus oxalaticus T2, a bacterium capable of phenol tolerance and degradation.</title>
        <authorList>
            <person name="Yan J."/>
        </authorList>
    </citation>
    <scope>NUCLEOTIDE SEQUENCE [LARGE SCALE GENOMIC DNA]</scope>
    <source>
        <strain evidence="3 4">T2</strain>
    </source>
</reference>
<dbReference type="InterPro" id="IPR042100">
    <property type="entry name" value="Bug_dom1"/>
</dbReference>
<gene>
    <name evidence="3" type="ORF">D2917_00190</name>
</gene>
<dbReference type="InterPro" id="IPR005064">
    <property type="entry name" value="BUG"/>
</dbReference>
<sequence>MQASIVRWPAAFATAFATAYSLLSAAPVHAARSADAEASWPSHPIRLVVPFTPGGTTDILARVVGQRLGQVLGQTVVIDNRPGAGGNIGAEAVARASPDGYTLLMGTLGTQVTNASLYARMPYDAARDFAPVTLVANSPNVLLTNATLPVRSVGELIALARQQPGKLNYASTSTGGSPHLSGELLDSMAGVKMQHVPYKGAAPAMTDLLAGQVNLMYDNLPSALAQIQAGKVRALAVTGPQRSPLLPDVPTVQESGLPGYVVNSWFGLLAPAGTPAAVVGKLQQAVAGVLAEPAVRQRIEQLGAVPGGDSPAAFAAVIREDTAKWSRVIREAGIKPQ</sequence>
<dbReference type="SUPFAM" id="SSF53850">
    <property type="entry name" value="Periplasmic binding protein-like II"/>
    <property type="match status" value="1"/>
</dbReference>
<dbReference type="EMBL" id="CP032518">
    <property type="protein sequence ID" value="QEZ42805.1"/>
    <property type="molecule type" value="Genomic_DNA"/>
</dbReference>
<dbReference type="Proteomes" id="UP000325743">
    <property type="component" value="Chromosome 1"/>
</dbReference>
<dbReference type="RefSeq" id="WP_151069211.1">
    <property type="nucleotide sequence ID" value="NZ_CP032518.1"/>
</dbReference>
<organism evidence="3 4">
    <name type="scientific">Cupriavidus oxalaticus</name>
    <dbReference type="NCBI Taxonomy" id="96344"/>
    <lineage>
        <taxon>Bacteria</taxon>
        <taxon>Pseudomonadati</taxon>
        <taxon>Pseudomonadota</taxon>
        <taxon>Betaproteobacteria</taxon>
        <taxon>Burkholderiales</taxon>
        <taxon>Burkholderiaceae</taxon>
        <taxon>Cupriavidus</taxon>
    </lineage>
</organism>